<keyword evidence="3" id="KW-1185">Reference proteome</keyword>
<name>A0ABU0FN52_9HYPH</name>
<feature type="chain" id="PRO_5046352662" evidence="1">
    <location>
        <begin position="29"/>
        <end position="126"/>
    </location>
</feature>
<gene>
    <name evidence="2" type="ORF">J3R73_005688</name>
</gene>
<proteinExistence type="predicted"/>
<organism evidence="2 3">
    <name type="scientific">Labrys monachus</name>
    <dbReference type="NCBI Taxonomy" id="217067"/>
    <lineage>
        <taxon>Bacteria</taxon>
        <taxon>Pseudomonadati</taxon>
        <taxon>Pseudomonadota</taxon>
        <taxon>Alphaproteobacteria</taxon>
        <taxon>Hyphomicrobiales</taxon>
        <taxon>Xanthobacteraceae</taxon>
        <taxon>Labrys</taxon>
    </lineage>
</organism>
<comment type="caution">
    <text evidence="2">The sequence shown here is derived from an EMBL/GenBank/DDBJ whole genome shotgun (WGS) entry which is preliminary data.</text>
</comment>
<dbReference type="Proteomes" id="UP001237448">
    <property type="component" value="Unassembled WGS sequence"/>
</dbReference>
<keyword evidence="1" id="KW-0732">Signal</keyword>
<dbReference type="RefSeq" id="WP_307435275.1">
    <property type="nucleotide sequence ID" value="NZ_JAUSVK010000001.1"/>
</dbReference>
<evidence type="ECO:0000313" key="2">
    <source>
        <dbReference type="EMBL" id="MDQ0395896.1"/>
    </source>
</evidence>
<sequence>MISLTRSASALLLVLLLPALSVPAGALARDASCGDGDPRVEGFRNDMRTLKDDLFAKEAALRSNPDPNLAKNPIALCEVTKARIAFFARMRDFVKVCPNLPHLKENVTKSAALLSKLQQARAVHCR</sequence>
<reference evidence="2 3" key="1">
    <citation type="submission" date="2023-07" db="EMBL/GenBank/DDBJ databases">
        <title>Genomic Encyclopedia of Type Strains, Phase IV (KMG-IV): sequencing the most valuable type-strain genomes for metagenomic binning, comparative biology and taxonomic classification.</title>
        <authorList>
            <person name="Goeker M."/>
        </authorList>
    </citation>
    <scope>NUCLEOTIDE SEQUENCE [LARGE SCALE GENOMIC DNA]</scope>
    <source>
        <strain evidence="2 3">DSM 5896</strain>
    </source>
</reference>
<feature type="signal peptide" evidence="1">
    <location>
        <begin position="1"/>
        <end position="28"/>
    </location>
</feature>
<protein>
    <submittedName>
        <fullName evidence="2">Uncharacterized protein</fullName>
    </submittedName>
</protein>
<dbReference type="EMBL" id="JAUSVK010000001">
    <property type="protein sequence ID" value="MDQ0395896.1"/>
    <property type="molecule type" value="Genomic_DNA"/>
</dbReference>
<accession>A0ABU0FN52</accession>
<evidence type="ECO:0000313" key="3">
    <source>
        <dbReference type="Proteomes" id="UP001237448"/>
    </source>
</evidence>
<evidence type="ECO:0000256" key="1">
    <source>
        <dbReference type="SAM" id="SignalP"/>
    </source>
</evidence>